<feature type="coiled-coil region" evidence="1">
    <location>
        <begin position="57"/>
        <end position="98"/>
    </location>
</feature>
<protein>
    <submittedName>
        <fullName evidence="3">Uncharacterized protein</fullName>
    </submittedName>
</protein>
<name>A0A8S0W4A1_CYCAE</name>
<evidence type="ECO:0000256" key="2">
    <source>
        <dbReference type="SAM" id="MobiDB-lite"/>
    </source>
</evidence>
<dbReference type="EMBL" id="CACVBS010000081">
    <property type="protein sequence ID" value="CAA7269855.1"/>
    <property type="molecule type" value="Genomic_DNA"/>
</dbReference>
<accession>A0A8S0W4A1</accession>
<feature type="compositionally biased region" description="Basic and acidic residues" evidence="2">
    <location>
        <begin position="711"/>
        <end position="720"/>
    </location>
</feature>
<keyword evidence="1" id="KW-0175">Coiled coil</keyword>
<feature type="compositionally biased region" description="Low complexity" evidence="2">
    <location>
        <begin position="447"/>
        <end position="466"/>
    </location>
</feature>
<feature type="region of interest" description="Disordered" evidence="2">
    <location>
        <begin position="674"/>
        <end position="868"/>
    </location>
</feature>
<dbReference type="OrthoDB" id="2800708at2759"/>
<evidence type="ECO:0000256" key="1">
    <source>
        <dbReference type="SAM" id="Coils"/>
    </source>
</evidence>
<feature type="coiled-coil region" evidence="1">
    <location>
        <begin position="329"/>
        <end position="356"/>
    </location>
</feature>
<proteinExistence type="predicted"/>
<feature type="compositionally biased region" description="Basic and acidic residues" evidence="2">
    <location>
        <begin position="499"/>
        <end position="513"/>
    </location>
</feature>
<feature type="compositionally biased region" description="Basic and acidic residues" evidence="2">
    <location>
        <begin position="728"/>
        <end position="746"/>
    </location>
</feature>
<dbReference type="Proteomes" id="UP000467700">
    <property type="component" value="Unassembled WGS sequence"/>
</dbReference>
<gene>
    <name evidence="3" type="ORF">AAE3_LOCUS12103</name>
</gene>
<comment type="caution">
    <text evidence="3">The sequence shown here is derived from an EMBL/GenBank/DDBJ whole genome shotgun (WGS) entry which is preliminary data.</text>
</comment>
<feature type="compositionally biased region" description="Basic and acidic residues" evidence="2">
    <location>
        <begin position="810"/>
        <end position="824"/>
    </location>
</feature>
<reference evidence="3 4" key="1">
    <citation type="submission" date="2020-01" db="EMBL/GenBank/DDBJ databases">
        <authorList>
            <person name="Gupta K D."/>
        </authorList>
    </citation>
    <scope>NUCLEOTIDE SEQUENCE [LARGE SCALE GENOMIC DNA]</scope>
</reference>
<feature type="region of interest" description="Disordered" evidence="2">
    <location>
        <begin position="416"/>
        <end position="467"/>
    </location>
</feature>
<feature type="compositionally biased region" description="Low complexity" evidence="2">
    <location>
        <begin position="757"/>
        <end position="779"/>
    </location>
</feature>
<evidence type="ECO:0000313" key="3">
    <source>
        <dbReference type="EMBL" id="CAA7269855.1"/>
    </source>
</evidence>
<organism evidence="3 4">
    <name type="scientific">Cyclocybe aegerita</name>
    <name type="common">Black poplar mushroom</name>
    <name type="synonym">Agrocybe aegerita</name>
    <dbReference type="NCBI Taxonomy" id="1973307"/>
    <lineage>
        <taxon>Eukaryota</taxon>
        <taxon>Fungi</taxon>
        <taxon>Dikarya</taxon>
        <taxon>Basidiomycota</taxon>
        <taxon>Agaricomycotina</taxon>
        <taxon>Agaricomycetes</taxon>
        <taxon>Agaricomycetidae</taxon>
        <taxon>Agaricales</taxon>
        <taxon>Agaricineae</taxon>
        <taxon>Bolbitiaceae</taxon>
        <taxon>Cyclocybe</taxon>
    </lineage>
</organism>
<keyword evidence="4" id="KW-1185">Reference proteome</keyword>
<sequence length="868" mass="95470">MGVKPQLEDILARKDDEILLLESRVQAYIEPASLLQTRLLSTLDTLDSQQAGHARELAALARDRERLKAKIHRYAEVVRLAEEERDDMRDAVSKLIEKVEISNDYSKWPHSQIYLSSLADMPLKPGPLLTHRPVAPPDAEDLLQYAAAMLEIVRRERDSEKQAHERTREGLEAHILALEAKLSRREVELESCVASAGHGASLRAASPAWDNTQRERRADDRRESRSQERREISSEEMIGMLDVTAARNKVLEAEIKILARRTLEFQIRDLSSKIDGFAEERLTILRGLGLNAGFLPRASGENTSPEPPAIEEQLELTNEPLQQKELQKDRQVDATLRQLEEECERLRSSEARLQDHLHFLQIAAQGREDELEAQVEVLRRALELQIPVNEGVGTGSEVAQEIPAQLTLPSLSLSSMLQARPPSSDPPPTRSNQTGRVRGSTKIHRQSIPPSGPSSIAPSSSAPTIPLHLTVGAPQHSIQPHQRDNLARAPTRAYLSPQRADEHPLPDESDRPPVDASSNEAVMADMQADRALEPPVILGANYESNLHPASNLVRRQSYAQNLLDDQLSDGEISMELATPLLPVSVISISDHQLPPLVPQIADSSQALSLAPGAGGAERPLSTLSPPLPIDSVDVDDRHGIVEVDDRIADEIDEENDDHGIELDIRTDYEHELVDLQPSPNPNLSTSGSSPYSVTASMPLDDPRYHSNPFDIHADHEHLDDADGPPGYEYEHSFDDTHHSFDLRSDEGSPTLSQMVLSAAASASSSAGPSSGARSGAHSGTNLPDSMRSPAHSLGVLHPAQTSAVNARTRASAEDLTSKLEKVEAELMSTQTEPEVGEDALGHLEDMVRELRRREHEGAKDEGQGRPPR</sequence>
<evidence type="ECO:0000313" key="4">
    <source>
        <dbReference type="Proteomes" id="UP000467700"/>
    </source>
</evidence>
<feature type="region of interest" description="Disordered" evidence="2">
    <location>
        <begin position="203"/>
        <end position="233"/>
    </location>
</feature>
<feature type="region of interest" description="Disordered" evidence="2">
    <location>
        <begin position="496"/>
        <end position="516"/>
    </location>
</feature>
<feature type="compositionally biased region" description="Basic and acidic residues" evidence="2">
    <location>
        <begin position="839"/>
        <end position="868"/>
    </location>
</feature>
<feature type="region of interest" description="Disordered" evidence="2">
    <location>
        <begin position="609"/>
        <end position="633"/>
    </location>
</feature>
<feature type="compositionally biased region" description="Basic and acidic residues" evidence="2">
    <location>
        <begin position="212"/>
        <end position="233"/>
    </location>
</feature>
<dbReference type="AlphaFoldDB" id="A0A8S0W4A1"/>
<feature type="compositionally biased region" description="Polar residues" evidence="2">
    <location>
        <begin position="681"/>
        <end position="695"/>
    </location>
</feature>